<comment type="caution">
    <text evidence="3">The sequence shown here is derived from an EMBL/GenBank/DDBJ whole genome shotgun (WGS) entry which is preliminary data.</text>
</comment>
<dbReference type="Pfam" id="PF04122">
    <property type="entry name" value="CW_binding_2"/>
    <property type="match status" value="3"/>
</dbReference>
<dbReference type="SUPFAM" id="SSF56219">
    <property type="entry name" value="DNase I-like"/>
    <property type="match status" value="1"/>
</dbReference>
<dbReference type="Pfam" id="PF03372">
    <property type="entry name" value="Exo_endo_phos"/>
    <property type="match status" value="1"/>
</dbReference>
<protein>
    <recommendedName>
        <fullName evidence="2">Endonuclease/exonuclease/phosphatase domain-containing protein</fullName>
    </recommendedName>
</protein>
<dbReference type="InterPro" id="IPR007253">
    <property type="entry name" value="Cell_wall-bd_2"/>
</dbReference>
<dbReference type="InterPro" id="IPR047971">
    <property type="entry name" value="ExeM-like"/>
</dbReference>
<dbReference type="InterPro" id="IPR005135">
    <property type="entry name" value="Endo/exonuclease/phosphatase"/>
</dbReference>
<feature type="domain" description="Endonuclease/exonuclease/phosphatase" evidence="2">
    <location>
        <begin position="500"/>
        <end position="788"/>
    </location>
</feature>
<sequence>MPQAIRRSLSVATATAVAASALVALGGAGVANAAAYPTINEFSASTTGTDVEYVEVHAAPGTDLSAFRVLSIEGDASGTATGTLDRVITLGTTNADGLYLATLPADALENGTMTLLLVEGAVPATGTDLDTNDDGVLDVALTVVDGVSVHDGGAADLTYAEVRLGVSYDGAPFAPGGASRVPDGTDTNTQADWVRNAFSRAGAPGFETLLPAGGEAYNTPGAPNRVAEAPAIEPLTCGTDGVVLIGDAQGPGDASPIVGSQVEVEGVVTAVQPGLSGFVVQEEDADQDDLVTTSEAIFVFDAAALVDVAVGDAVRVGGAVSEFRGLTEITIDGFGLCEQDVALPATTEVAIPLQAPESLESMLVAIPQTLSVIETFEYARFGTIVLGTDRQLQPTAIHAPGSQAAIDLAAANLANRIVLDDVRAQQNPDPAIHPNGEAFTLANTFRGGDDVTNVTGVLDWRADTAETDPVWRIQPTQGADHEATNPRPEVPVVDGDLQVASFNVLNYFTTLDSRGANTAEEFDRQEAKIVAAILELDADIVGLLEIENNDGVALDTLVAALNEAAAEPRYAAIDTGVVGTDEITTAVIYQPASVTPQGAFAVLDSTVDPRFDTTRNRPSIAQTFATNDTGALLTVSVNHLKSKGSACAGDPDLGDGAGNCNLTRTNAAAALADWLAGDPTQAGTDNVLILGDLNSYDHEAPIVALESAGYVDQLERFQGEEAYTYVFDGQLGYLDYALAGPGLGDQVVDAAAWTANSDEVPILDYDMTFKQPAQDALYAPDPYRASDHDAVLVGLDLEAPVVPGVEVTTFAGADRYEANAAASAALFAPGSDVYLASGAIFTDALSAGPAAAHDDASLLLTTRDALLGSTLAELDRLDPPSITIVGGEATVSPAVLDALVARFPDAEVRRIAGADRFEVAAAVATEVFGSAERAFVASGLIFSDALSASGVAATLGDVPVLLSTPDSVPTATLDALESLGTTQVTVVGGRATLGDRVLGTLRTEVDSAQRVAGADRYATNAAIVERFLEPTDPQAIVVASGVVFSDALSATAAAGATGGPLLLSPGQCTTLDVADIVSELDPELVLNVGGPATLSPQAWQTPC</sequence>
<dbReference type="EMBL" id="BAAAQT010000006">
    <property type="protein sequence ID" value="GAA2173918.1"/>
    <property type="molecule type" value="Genomic_DNA"/>
</dbReference>
<organism evidence="3 4">
    <name type="scientific">Agrococcus versicolor</name>
    <dbReference type="NCBI Taxonomy" id="501482"/>
    <lineage>
        <taxon>Bacteria</taxon>
        <taxon>Bacillati</taxon>
        <taxon>Actinomycetota</taxon>
        <taxon>Actinomycetes</taxon>
        <taxon>Micrococcales</taxon>
        <taxon>Microbacteriaceae</taxon>
        <taxon>Agrococcus</taxon>
    </lineage>
</organism>
<keyword evidence="1" id="KW-0732">Signal</keyword>
<reference evidence="3 4" key="1">
    <citation type="journal article" date="2019" name="Int. J. Syst. Evol. Microbiol.">
        <title>The Global Catalogue of Microorganisms (GCM) 10K type strain sequencing project: providing services to taxonomists for standard genome sequencing and annotation.</title>
        <authorList>
            <consortium name="The Broad Institute Genomics Platform"/>
            <consortium name="The Broad Institute Genome Sequencing Center for Infectious Disease"/>
            <person name="Wu L."/>
            <person name="Ma J."/>
        </authorList>
    </citation>
    <scope>NUCLEOTIDE SEQUENCE [LARGE SCALE GENOMIC DNA]</scope>
    <source>
        <strain evidence="3 4">JCM 16026</strain>
    </source>
</reference>
<evidence type="ECO:0000313" key="4">
    <source>
        <dbReference type="Proteomes" id="UP001501599"/>
    </source>
</evidence>
<dbReference type="PANTHER" id="PTHR42834">
    <property type="entry name" value="ENDONUCLEASE/EXONUCLEASE/PHOSPHATASE FAMILY PROTEIN (AFU_ORTHOLOGUE AFUA_3G09210)"/>
    <property type="match status" value="1"/>
</dbReference>
<dbReference type="CDD" id="cd10283">
    <property type="entry name" value="MnuA_DNase1-like"/>
    <property type="match status" value="1"/>
</dbReference>
<dbReference type="Gene3D" id="3.60.10.10">
    <property type="entry name" value="Endonuclease/exonuclease/phosphatase"/>
    <property type="match status" value="1"/>
</dbReference>
<keyword evidence="4" id="KW-1185">Reference proteome</keyword>
<name>A0ABN3ARU7_9MICO</name>
<dbReference type="Gene3D" id="3.40.50.12090">
    <property type="match status" value="1"/>
</dbReference>
<dbReference type="Proteomes" id="UP001501599">
    <property type="component" value="Unassembled WGS sequence"/>
</dbReference>
<dbReference type="PANTHER" id="PTHR42834:SF1">
    <property type="entry name" value="ENDONUCLEASE_EXONUCLEASE_PHOSPHATASE FAMILY PROTEIN (AFU_ORTHOLOGUE AFUA_3G09210)"/>
    <property type="match status" value="1"/>
</dbReference>
<evidence type="ECO:0000259" key="2">
    <source>
        <dbReference type="Pfam" id="PF03372"/>
    </source>
</evidence>
<feature type="chain" id="PRO_5047317731" description="Endonuclease/exonuclease/phosphatase domain-containing protein" evidence="1">
    <location>
        <begin position="34"/>
        <end position="1103"/>
    </location>
</feature>
<accession>A0ABN3ARU7</accession>
<gene>
    <name evidence="3" type="ORF">GCM10009846_17810</name>
</gene>
<dbReference type="CDD" id="cd04486">
    <property type="entry name" value="YhcR_OBF_like"/>
    <property type="match status" value="1"/>
</dbReference>
<dbReference type="NCBIfam" id="NF033681">
    <property type="entry name" value="ExeM_NucH_DNase"/>
    <property type="match status" value="1"/>
</dbReference>
<evidence type="ECO:0000256" key="1">
    <source>
        <dbReference type="SAM" id="SignalP"/>
    </source>
</evidence>
<proteinExistence type="predicted"/>
<feature type="signal peptide" evidence="1">
    <location>
        <begin position="1"/>
        <end position="33"/>
    </location>
</feature>
<evidence type="ECO:0000313" key="3">
    <source>
        <dbReference type="EMBL" id="GAA2173918.1"/>
    </source>
</evidence>
<dbReference type="InterPro" id="IPR036691">
    <property type="entry name" value="Endo/exonu/phosph_ase_sf"/>
</dbReference>